<evidence type="ECO:0000313" key="2">
    <source>
        <dbReference type="EMBL" id="SHM13844.1"/>
    </source>
</evidence>
<keyword evidence="1" id="KW-0812">Transmembrane</keyword>
<proteinExistence type="predicted"/>
<dbReference type="PROSITE" id="PS51257">
    <property type="entry name" value="PROKAR_LIPOPROTEIN"/>
    <property type="match status" value="1"/>
</dbReference>
<organism evidence="2 3">
    <name type="scientific">Vreelandella subglaciescola</name>
    <dbReference type="NCBI Taxonomy" id="29571"/>
    <lineage>
        <taxon>Bacteria</taxon>
        <taxon>Pseudomonadati</taxon>
        <taxon>Pseudomonadota</taxon>
        <taxon>Gammaproteobacteria</taxon>
        <taxon>Oceanospirillales</taxon>
        <taxon>Halomonadaceae</taxon>
        <taxon>Vreelandella</taxon>
    </lineage>
</organism>
<keyword evidence="3" id="KW-1185">Reference proteome</keyword>
<dbReference type="Proteomes" id="UP000190911">
    <property type="component" value="Chromosome I"/>
</dbReference>
<dbReference type="OrthoDB" id="6174462at2"/>
<dbReference type="AlphaFoldDB" id="A0A1M7GBT1"/>
<feature type="transmembrane region" description="Helical" evidence="1">
    <location>
        <begin position="12"/>
        <end position="35"/>
    </location>
</feature>
<dbReference type="RefSeq" id="WP_079552444.1">
    <property type="nucleotide sequence ID" value="NZ_LT670847.1"/>
</dbReference>
<keyword evidence="1" id="KW-0472">Membrane</keyword>
<gene>
    <name evidence="2" type="ORF">SAMN05878437_1425</name>
</gene>
<protein>
    <submittedName>
        <fullName evidence="2">Uncharacterized protein</fullName>
    </submittedName>
</protein>
<accession>A0A1M7GBT1</accession>
<reference evidence="2 3" key="1">
    <citation type="submission" date="2016-11" db="EMBL/GenBank/DDBJ databases">
        <authorList>
            <person name="Jaros S."/>
            <person name="Januszkiewicz K."/>
            <person name="Wedrychowicz H."/>
        </authorList>
    </citation>
    <scope>NUCLEOTIDE SEQUENCE [LARGE SCALE GENOMIC DNA]</scope>
    <source>
        <strain evidence="2 3">ACAM 12</strain>
    </source>
</reference>
<evidence type="ECO:0000256" key="1">
    <source>
        <dbReference type="SAM" id="Phobius"/>
    </source>
</evidence>
<dbReference type="STRING" id="29571.SAMN05878437_1425"/>
<keyword evidence="1" id="KW-1133">Transmembrane helix</keyword>
<name>A0A1M7GBT1_9GAMM</name>
<sequence>MHHSRVQPLQHSRLYLGVAVWLGCAVAIVLPLVWLINNRDWGVALMLIMPVVVYGLMRLGRRLERWARAPAR</sequence>
<feature type="transmembrane region" description="Helical" evidence="1">
    <location>
        <begin position="41"/>
        <end position="59"/>
    </location>
</feature>
<dbReference type="InParanoid" id="A0A1M7GBT1"/>
<evidence type="ECO:0000313" key="3">
    <source>
        <dbReference type="Proteomes" id="UP000190911"/>
    </source>
</evidence>
<dbReference type="EMBL" id="LT670847">
    <property type="protein sequence ID" value="SHM13844.1"/>
    <property type="molecule type" value="Genomic_DNA"/>
</dbReference>